<dbReference type="Pfam" id="PF00578">
    <property type="entry name" value="AhpC-TSA"/>
    <property type="match status" value="1"/>
</dbReference>
<proteinExistence type="predicted"/>
<reference evidence="7 8" key="1">
    <citation type="submission" date="2024-12" db="EMBL/GenBank/DDBJ databases">
        <authorList>
            <person name="Hu S."/>
        </authorList>
    </citation>
    <scope>NUCLEOTIDE SEQUENCE [LARGE SCALE GENOMIC DNA]</scope>
    <source>
        <strain evidence="7 8">THG-T11</strain>
    </source>
</reference>
<comment type="caution">
    <text evidence="7">The sequence shown here is derived from an EMBL/GenBank/DDBJ whole genome shotgun (WGS) entry which is preliminary data.</text>
</comment>
<comment type="subcellular location">
    <subcellularLocation>
        <location evidence="1">Cell envelope</location>
    </subcellularLocation>
</comment>
<evidence type="ECO:0000256" key="1">
    <source>
        <dbReference type="ARBA" id="ARBA00004196"/>
    </source>
</evidence>
<keyword evidence="3" id="KW-1015">Disulfide bond</keyword>
<dbReference type="PROSITE" id="PS00194">
    <property type="entry name" value="THIOREDOXIN_1"/>
    <property type="match status" value="1"/>
</dbReference>
<dbReference type="InterPro" id="IPR050553">
    <property type="entry name" value="Thioredoxin_ResA/DsbE_sf"/>
</dbReference>
<evidence type="ECO:0000256" key="5">
    <source>
        <dbReference type="SAM" id="SignalP"/>
    </source>
</evidence>
<keyword evidence="2" id="KW-0201">Cytochrome c-type biogenesis</keyword>
<keyword evidence="8" id="KW-1185">Reference proteome</keyword>
<dbReference type="InterPro" id="IPR013766">
    <property type="entry name" value="Thioredoxin_domain"/>
</dbReference>
<dbReference type="RefSeq" id="WP_138722610.1">
    <property type="nucleotide sequence ID" value="NZ_SSHJ02000005.1"/>
</dbReference>
<evidence type="ECO:0000313" key="7">
    <source>
        <dbReference type="EMBL" id="MFN0255512.1"/>
    </source>
</evidence>
<feature type="chain" id="PRO_5046993017" evidence="5">
    <location>
        <begin position="20"/>
        <end position="360"/>
    </location>
</feature>
<evidence type="ECO:0000259" key="6">
    <source>
        <dbReference type="PROSITE" id="PS51352"/>
    </source>
</evidence>
<feature type="domain" description="Thioredoxin" evidence="6">
    <location>
        <begin position="222"/>
        <end position="360"/>
    </location>
</feature>
<gene>
    <name evidence="7" type="ORF">E6A44_008015</name>
</gene>
<organism evidence="7 8">
    <name type="scientific">Pedobacter ureilyticus</name>
    <dbReference type="NCBI Taxonomy" id="1393051"/>
    <lineage>
        <taxon>Bacteria</taxon>
        <taxon>Pseudomonadati</taxon>
        <taxon>Bacteroidota</taxon>
        <taxon>Sphingobacteriia</taxon>
        <taxon>Sphingobacteriales</taxon>
        <taxon>Sphingobacteriaceae</taxon>
        <taxon>Pedobacter</taxon>
    </lineage>
</organism>
<name>A0ABW9J4P8_9SPHI</name>
<keyword evidence="5" id="KW-0732">Signal</keyword>
<dbReference type="InterPro" id="IPR017937">
    <property type="entry name" value="Thioredoxin_CS"/>
</dbReference>
<dbReference type="PANTHER" id="PTHR42852">
    <property type="entry name" value="THIOL:DISULFIDE INTERCHANGE PROTEIN DSBE"/>
    <property type="match status" value="1"/>
</dbReference>
<dbReference type="InterPro" id="IPR025380">
    <property type="entry name" value="DUF4369"/>
</dbReference>
<dbReference type="InterPro" id="IPR036249">
    <property type="entry name" value="Thioredoxin-like_sf"/>
</dbReference>
<dbReference type="SUPFAM" id="SSF52833">
    <property type="entry name" value="Thioredoxin-like"/>
    <property type="match status" value="1"/>
</dbReference>
<dbReference type="InterPro" id="IPR000866">
    <property type="entry name" value="AhpC/TSA"/>
</dbReference>
<dbReference type="Gene3D" id="3.40.30.10">
    <property type="entry name" value="Glutaredoxin"/>
    <property type="match status" value="1"/>
</dbReference>
<accession>A0ABW9J4P8</accession>
<dbReference type="EMBL" id="SSHJ02000005">
    <property type="protein sequence ID" value="MFN0255512.1"/>
    <property type="molecule type" value="Genomic_DNA"/>
</dbReference>
<dbReference type="Pfam" id="PF14289">
    <property type="entry name" value="DUF4369"/>
    <property type="match status" value="1"/>
</dbReference>
<dbReference type="Proteomes" id="UP001517247">
    <property type="component" value="Unassembled WGS sequence"/>
</dbReference>
<feature type="signal peptide" evidence="5">
    <location>
        <begin position="1"/>
        <end position="19"/>
    </location>
</feature>
<protein>
    <submittedName>
        <fullName evidence="7">Redoxin domain-containing protein</fullName>
    </submittedName>
</protein>
<dbReference type="PANTHER" id="PTHR42852:SF6">
    <property type="entry name" value="THIOL:DISULFIDE INTERCHANGE PROTEIN DSBE"/>
    <property type="match status" value="1"/>
</dbReference>
<keyword evidence="4" id="KW-0676">Redox-active center</keyword>
<evidence type="ECO:0000313" key="8">
    <source>
        <dbReference type="Proteomes" id="UP001517247"/>
    </source>
</evidence>
<dbReference type="PROSITE" id="PS51352">
    <property type="entry name" value="THIOREDOXIN_2"/>
    <property type="match status" value="1"/>
</dbReference>
<sequence>MKKTFLIAYLLLVGSLAFAQNFKINGNVQGLENGAWLYLEASSPEDGIKDSTQVNNEAFAFEGKLTKPATQVILRTKKYTNYVFFWLENKNVTMSLKDGQFKNGKIKGSATQTENEEIQRLIKPIELKDDSLRAALRKSEDPAIKNELRKQIAEIKTEIYHVYLNFGKVHPNSIVVASATDVYSTTWGKEKTQEIYKVLSPSIKETTYGKNINSFLALSQEVKIGGKYVDFEQTNTVGKKIKLSDIKGKYILLEFWGSWCGPCRQDNPELVKTYNAYKPKGFEILGVAADNNKAQWLKAIKDDGLPWENVSDLKGDKNDVVFMYGISAYPTNYLIDEKGIIIAKDLRGKKLSDKLAELLP</sequence>
<evidence type="ECO:0000256" key="2">
    <source>
        <dbReference type="ARBA" id="ARBA00022748"/>
    </source>
</evidence>
<evidence type="ECO:0000256" key="3">
    <source>
        <dbReference type="ARBA" id="ARBA00023157"/>
    </source>
</evidence>
<dbReference type="CDD" id="cd02966">
    <property type="entry name" value="TlpA_like_family"/>
    <property type="match status" value="1"/>
</dbReference>
<evidence type="ECO:0000256" key="4">
    <source>
        <dbReference type="ARBA" id="ARBA00023284"/>
    </source>
</evidence>